<gene>
    <name evidence="3" type="ORF">IAC61_04935</name>
</gene>
<dbReference type="Pfam" id="PF13173">
    <property type="entry name" value="AAA_14"/>
    <property type="match status" value="1"/>
</dbReference>
<evidence type="ECO:0000259" key="1">
    <source>
        <dbReference type="Pfam" id="PF13173"/>
    </source>
</evidence>
<reference evidence="3" key="2">
    <citation type="journal article" date="2021" name="PeerJ">
        <title>Extensive microbial diversity within the chicken gut microbiome revealed by metagenomics and culture.</title>
        <authorList>
            <person name="Gilroy R."/>
            <person name="Ravi A."/>
            <person name="Getino M."/>
            <person name="Pursley I."/>
            <person name="Horton D.L."/>
            <person name="Alikhan N.F."/>
            <person name="Baker D."/>
            <person name="Gharbi K."/>
            <person name="Hall N."/>
            <person name="Watson M."/>
            <person name="Adriaenssens E.M."/>
            <person name="Foster-Nyarko E."/>
            <person name="Jarju S."/>
            <person name="Secka A."/>
            <person name="Antonio M."/>
            <person name="Oren A."/>
            <person name="Chaudhuri R.R."/>
            <person name="La Ragione R."/>
            <person name="Hildebrand F."/>
            <person name="Pallen M.J."/>
        </authorList>
    </citation>
    <scope>NUCLEOTIDE SEQUENCE</scope>
    <source>
        <strain evidence="3">17113</strain>
    </source>
</reference>
<organism evidence="3 4">
    <name type="scientific">Candidatus Alloenteromonas pullistercoris</name>
    <dbReference type="NCBI Taxonomy" id="2840785"/>
    <lineage>
        <taxon>Bacteria</taxon>
        <taxon>Bacillati</taxon>
        <taxon>Bacillota</taxon>
        <taxon>Bacillota incertae sedis</taxon>
        <taxon>Candidatus Alloenteromonas</taxon>
    </lineage>
</organism>
<reference evidence="3" key="1">
    <citation type="submission" date="2020-10" db="EMBL/GenBank/DDBJ databases">
        <authorList>
            <person name="Gilroy R."/>
        </authorList>
    </citation>
    <scope>NUCLEOTIDE SEQUENCE</scope>
    <source>
        <strain evidence="3">17113</strain>
    </source>
</reference>
<accession>A0A9D9DHI9</accession>
<dbReference type="EMBL" id="JADINA010000032">
    <property type="protein sequence ID" value="MBO8426646.1"/>
    <property type="molecule type" value="Genomic_DNA"/>
</dbReference>
<dbReference type="Proteomes" id="UP000823634">
    <property type="component" value="Unassembled WGS sequence"/>
</dbReference>
<dbReference type="SUPFAM" id="SSF52540">
    <property type="entry name" value="P-loop containing nucleoside triphosphate hydrolases"/>
    <property type="match status" value="1"/>
</dbReference>
<dbReference type="InterPro" id="IPR041682">
    <property type="entry name" value="AAA_14"/>
</dbReference>
<feature type="domain" description="AAA" evidence="1">
    <location>
        <begin position="20"/>
        <end position="150"/>
    </location>
</feature>
<comment type="caution">
    <text evidence="3">The sequence shown here is derived from an EMBL/GenBank/DDBJ whole genome shotgun (WGS) entry which is preliminary data.</text>
</comment>
<dbReference type="PANTHER" id="PTHR33295">
    <property type="entry name" value="ATPASE"/>
    <property type="match status" value="1"/>
</dbReference>
<evidence type="ECO:0000313" key="3">
    <source>
        <dbReference type="EMBL" id="MBO8426646.1"/>
    </source>
</evidence>
<sequence>MEVKRERYLNELIERINTPQIKVITGIRRCGKSYLLNKLFRDYLIANGNREDHIISVSLDSLQTLQFHDPFKLDKHIRDQIVDDGHYFIFLDEIQEVDKFVYLLNGLMQISNVDVYVTGSNSKFLSKDVITEFRGRGDQIHIRPLSFKEYYEAVNQDFDFALDSYLIYGGLPHVATLDKAERKKAYLENLYYEIYLRDIKERYGIRNDSELSELLNVVSSSIGSLTSLTKLSNTFRSVKNVSISKNTIASYLQYFEDSFLVEPTERYDIKGKRYIDSPRKYYFTDLGLRNARLNFRENEEPHLMENLIYNEIRIRNFSVDVGVVFVNEKNQNGNYVRKQTEVDFVCNRGDERYYIQSAYRIPTFEKEKQEVRPLENIPDSFKKIVIVRDNIGLRRDNRGVVTMSLKQFLLDENALNL</sequence>
<proteinExistence type="predicted"/>
<protein>
    <submittedName>
        <fullName evidence="3">ATP-binding protein</fullName>
    </submittedName>
</protein>
<dbReference type="GO" id="GO:0005524">
    <property type="term" value="F:ATP binding"/>
    <property type="evidence" value="ECO:0007669"/>
    <property type="project" value="UniProtKB-KW"/>
</dbReference>
<dbReference type="Gene3D" id="3.40.50.300">
    <property type="entry name" value="P-loop containing nucleotide triphosphate hydrolases"/>
    <property type="match status" value="1"/>
</dbReference>
<dbReference type="Pfam" id="PF13635">
    <property type="entry name" value="DUF4143"/>
    <property type="match status" value="1"/>
</dbReference>
<dbReference type="InterPro" id="IPR025420">
    <property type="entry name" value="DUF4143"/>
</dbReference>
<name>A0A9D9DHI9_9FIRM</name>
<feature type="domain" description="DUF4143" evidence="2">
    <location>
        <begin position="197"/>
        <end position="356"/>
    </location>
</feature>
<keyword evidence="3" id="KW-0067">ATP-binding</keyword>
<dbReference type="PANTHER" id="PTHR33295:SF18">
    <property type="entry name" value="AAA+ ATPASE DOMAIN-CONTAINING PROTEIN"/>
    <property type="match status" value="1"/>
</dbReference>
<dbReference type="InterPro" id="IPR027417">
    <property type="entry name" value="P-loop_NTPase"/>
</dbReference>
<evidence type="ECO:0000313" key="4">
    <source>
        <dbReference type="Proteomes" id="UP000823634"/>
    </source>
</evidence>
<dbReference type="AlphaFoldDB" id="A0A9D9DHI9"/>
<evidence type="ECO:0000259" key="2">
    <source>
        <dbReference type="Pfam" id="PF13635"/>
    </source>
</evidence>
<keyword evidence="3" id="KW-0547">Nucleotide-binding</keyword>